<evidence type="ECO:0000313" key="2">
    <source>
        <dbReference type="EMBL" id="ANP47796.1"/>
    </source>
</evidence>
<gene>
    <name evidence="2" type="ORF">ATE48_18775</name>
</gene>
<accession>A0A1B1AML5</accession>
<dbReference type="OrthoDB" id="6693450at2"/>
<dbReference type="EMBL" id="CP013244">
    <property type="protein sequence ID" value="ANP47796.1"/>
    <property type="molecule type" value="Genomic_DNA"/>
</dbReference>
<feature type="transmembrane region" description="Helical" evidence="1">
    <location>
        <begin position="25"/>
        <end position="44"/>
    </location>
</feature>
<sequence>MSQEQPEPEGQPQKDAGPDRRNIEIAAWVFSPLLLIIAASVVAVLLGAPWLRSVIVFAVASLSLGLFLFHRPQSWMRVGKIRSAGLMYSGVGTLVLAIIIPVIAASQTPHGQAARAGRGESVVAQAPTTQALVPQRADFYPWAYSVSPLTLRCINSTGYGAGEVVATSSDDREFGVTANAISAERPSLATLRREGSTEDAVDQLSRAGLRLCQGPDRPSFVLIASEGTPPPPPPSPWVYTSDVDEMSDQRISHACTMSTNIIQLEFPYPAQRVTLCVRQHPRWGQDVIVRLERGGQFLCTSYRACTVRVRFDEGEASAYSALEPSDNSSDAIFIQNDARFIANLRRSSRVIVEANFFQAGAQRMNFDTSQFEWPRRER</sequence>
<keyword evidence="3" id="KW-1185">Reference proteome</keyword>
<reference evidence="2 3" key="1">
    <citation type="submission" date="2015-11" db="EMBL/GenBank/DDBJ databases">
        <title>Whole-Genome Sequence of Candidatus Oderbacter manganicum from the National Park Lower Oder Valley, Germany.</title>
        <authorList>
            <person name="Braun B."/>
            <person name="Liere K."/>
            <person name="Szewzyk U."/>
        </authorList>
    </citation>
    <scope>NUCLEOTIDE SEQUENCE [LARGE SCALE GENOMIC DNA]</scope>
    <source>
        <strain evidence="2 3">OTSz_A_272</strain>
    </source>
</reference>
<feature type="transmembrane region" description="Helical" evidence="1">
    <location>
        <begin position="50"/>
        <end position="69"/>
    </location>
</feature>
<keyword evidence="1" id="KW-1133">Transmembrane helix</keyword>
<proteinExistence type="predicted"/>
<organism evidence="2 3">
    <name type="scientific">Candidatus Viadribacter manganicus</name>
    <dbReference type="NCBI Taxonomy" id="1759059"/>
    <lineage>
        <taxon>Bacteria</taxon>
        <taxon>Pseudomonadati</taxon>
        <taxon>Pseudomonadota</taxon>
        <taxon>Alphaproteobacteria</taxon>
        <taxon>Hyphomonadales</taxon>
        <taxon>Hyphomonadaceae</taxon>
        <taxon>Candidatus Viadribacter</taxon>
    </lineage>
</organism>
<evidence type="ECO:0000313" key="3">
    <source>
        <dbReference type="Proteomes" id="UP000092498"/>
    </source>
</evidence>
<name>A0A1B1AML5_9PROT</name>
<evidence type="ECO:0000256" key="1">
    <source>
        <dbReference type="SAM" id="Phobius"/>
    </source>
</evidence>
<dbReference type="Proteomes" id="UP000092498">
    <property type="component" value="Chromosome"/>
</dbReference>
<keyword evidence="1" id="KW-0472">Membrane</keyword>
<dbReference type="AlphaFoldDB" id="A0A1B1AML5"/>
<keyword evidence="1" id="KW-0812">Transmembrane</keyword>
<dbReference type="KEGG" id="cbot:ATE48_18775"/>
<dbReference type="InParanoid" id="A0A1B1AML5"/>
<feature type="transmembrane region" description="Helical" evidence="1">
    <location>
        <begin position="81"/>
        <end position="104"/>
    </location>
</feature>
<dbReference type="RefSeq" id="WP_066774257.1">
    <property type="nucleotide sequence ID" value="NZ_CP013244.1"/>
</dbReference>
<protein>
    <submittedName>
        <fullName evidence="2">Uncharacterized protein</fullName>
    </submittedName>
</protein>